<evidence type="ECO:0000313" key="16">
    <source>
        <dbReference type="Proteomes" id="UP000186015"/>
    </source>
</evidence>
<evidence type="ECO:0000256" key="1">
    <source>
        <dbReference type="ARBA" id="ARBA00000012"/>
    </source>
</evidence>
<sequence>MKIGNREFDTANECYIMGILNVTPDSFSDGGKFNNIEKAISHAEEMISEGVDIIDVGGESTRPGFVRISDDEEIGRIVPVIEALKARFDVPVSIDTYKYKVASAAAKAGADLFNDIYGLKYDNGEMAALIAKTGLPCCLMHNRDDMNYNCFMDDLINDMRGSVDIAKRAGISDDSIILDPGVGFAKSLENNLEAVDRLDVLKNELGYPVLLGTSRKSVIGLTLDLPSDQRVEGTIATTVVGVMRGAAFVRVHDVKENLRAVKMTQAIMRGYKRG</sequence>
<evidence type="ECO:0000256" key="5">
    <source>
        <dbReference type="ARBA" id="ARBA00012458"/>
    </source>
</evidence>
<dbReference type="InterPro" id="IPR000489">
    <property type="entry name" value="Pterin-binding_dom"/>
</dbReference>
<dbReference type="PANTHER" id="PTHR20941">
    <property type="entry name" value="FOLATE SYNTHESIS PROTEINS"/>
    <property type="match status" value="1"/>
</dbReference>
<proteinExistence type="inferred from homology"/>
<name>A0A1H7P1I9_RUMAL</name>
<evidence type="ECO:0000256" key="11">
    <source>
        <dbReference type="ARBA" id="ARBA00030193"/>
    </source>
</evidence>
<dbReference type="InterPro" id="IPR045031">
    <property type="entry name" value="DHP_synth-like"/>
</dbReference>
<dbReference type="RefSeq" id="WP_074835378.1">
    <property type="nucleotide sequence ID" value="NZ_FOAT01000018.1"/>
</dbReference>
<evidence type="ECO:0000256" key="12">
    <source>
        <dbReference type="ARBA" id="ARBA00053449"/>
    </source>
</evidence>
<dbReference type="GO" id="GO:0005829">
    <property type="term" value="C:cytosol"/>
    <property type="evidence" value="ECO:0007669"/>
    <property type="project" value="TreeGrafter"/>
</dbReference>
<dbReference type="CDD" id="cd00739">
    <property type="entry name" value="DHPS"/>
    <property type="match status" value="1"/>
</dbReference>
<dbReference type="GO" id="GO:0046872">
    <property type="term" value="F:metal ion binding"/>
    <property type="evidence" value="ECO:0007669"/>
    <property type="project" value="UniProtKB-KW"/>
</dbReference>
<dbReference type="InterPro" id="IPR011005">
    <property type="entry name" value="Dihydropteroate_synth-like_sf"/>
</dbReference>
<dbReference type="PANTHER" id="PTHR20941:SF1">
    <property type="entry name" value="FOLIC ACID SYNTHESIS PROTEIN FOL1"/>
    <property type="match status" value="1"/>
</dbReference>
<evidence type="ECO:0000256" key="2">
    <source>
        <dbReference type="ARBA" id="ARBA00001946"/>
    </source>
</evidence>
<accession>A0A1H7P1I9</accession>
<dbReference type="PROSITE" id="PS50972">
    <property type="entry name" value="PTERIN_BINDING"/>
    <property type="match status" value="1"/>
</dbReference>
<comment type="pathway">
    <text evidence="3 13">Cofactor biosynthesis; tetrahydrofolate biosynthesis; 7,8-dihydrofolate from 2-amino-4-hydroxy-6-hydroxymethyl-7,8-dihydropteridine diphosphate and 4-aminobenzoate: step 1/2.</text>
</comment>
<dbReference type="EC" id="2.5.1.15" evidence="5 13"/>
<dbReference type="Pfam" id="PF00809">
    <property type="entry name" value="Pterin_bind"/>
    <property type="match status" value="1"/>
</dbReference>
<dbReference type="SUPFAM" id="SSF51717">
    <property type="entry name" value="Dihydropteroate synthetase-like"/>
    <property type="match status" value="1"/>
</dbReference>
<evidence type="ECO:0000256" key="8">
    <source>
        <dbReference type="ARBA" id="ARBA00022723"/>
    </source>
</evidence>
<evidence type="ECO:0000256" key="13">
    <source>
        <dbReference type="RuleBase" id="RU361205"/>
    </source>
</evidence>
<feature type="domain" description="Pterin-binding" evidence="14">
    <location>
        <begin position="14"/>
        <end position="262"/>
    </location>
</feature>
<dbReference type="PROSITE" id="PS00792">
    <property type="entry name" value="DHPS_1"/>
    <property type="match status" value="1"/>
</dbReference>
<comment type="similarity">
    <text evidence="4 13">Belongs to the DHPS family.</text>
</comment>
<comment type="catalytic activity">
    <reaction evidence="1">
        <text>(7,8-dihydropterin-6-yl)methyl diphosphate + 4-aminobenzoate = 7,8-dihydropteroate + diphosphate</text>
        <dbReference type="Rhea" id="RHEA:19949"/>
        <dbReference type="ChEBI" id="CHEBI:17836"/>
        <dbReference type="ChEBI" id="CHEBI:17839"/>
        <dbReference type="ChEBI" id="CHEBI:33019"/>
        <dbReference type="ChEBI" id="CHEBI:72950"/>
        <dbReference type="EC" id="2.5.1.15"/>
    </reaction>
</comment>
<dbReference type="GO" id="GO:0046656">
    <property type="term" value="P:folic acid biosynthetic process"/>
    <property type="evidence" value="ECO:0007669"/>
    <property type="project" value="UniProtKB-KW"/>
</dbReference>
<comment type="function">
    <text evidence="12 13">Catalyzes the condensation of para-aminobenzoate (pABA) with 6-hydroxymethyl-7,8-dihydropterin diphosphate (DHPt-PP) to form 7,8-dihydropteroate (H2Pte), the immediate precursor of folate derivatives.</text>
</comment>
<evidence type="ECO:0000256" key="9">
    <source>
        <dbReference type="ARBA" id="ARBA00022842"/>
    </source>
</evidence>
<protein>
    <recommendedName>
        <fullName evidence="6 13">Dihydropteroate synthase</fullName>
        <shortName evidence="13">DHPS</shortName>
        <ecNumber evidence="5 13">2.5.1.15</ecNumber>
    </recommendedName>
    <alternativeName>
        <fullName evidence="11 13">Dihydropteroate pyrophosphorylase</fullName>
    </alternativeName>
</protein>
<dbReference type="InterPro" id="IPR006390">
    <property type="entry name" value="DHP_synth_dom"/>
</dbReference>
<evidence type="ECO:0000256" key="4">
    <source>
        <dbReference type="ARBA" id="ARBA00009503"/>
    </source>
</evidence>
<dbReference type="Proteomes" id="UP000186015">
    <property type="component" value="Unassembled WGS sequence"/>
</dbReference>
<dbReference type="AlphaFoldDB" id="A0A1H7P1I9"/>
<evidence type="ECO:0000313" key="15">
    <source>
        <dbReference type="EMBL" id="SEL28937.1"/>
    </source>
</evidence>
<dbReference type="GO" id="GO:0046654">
    <property type="term" value="P:tetrahydrofolate biosynthetic process"/>
    <property type="evidence" value="ECO:0007669"/>
    <property type="project" value="UniProtKB-UniPathway"/>
</dbReference>
<dbReference type="GO" id="GO:0004156">
    <property type="term" value="F:dihydropteroate synthase activity"/>
    <property type="evidence" value="ECO:0007669"/>
    <property type="project" value="UniProtKB-EC"/>
</dbReference>
<dbReference type="Gene3D" id="3.20.20.20">
    <property type="entry name" value="Dihydropteroate synthase-like"/>
    <property type="match status" value="1"/>
</dbReference>
<dbReference type="NCBIfam" id="TIGR01496">
    <property type="entry name" value="DHPS"/>
    <property type="match status" value="1"/>
</dbReference>
<evidence type="ECO:0000256" key="6">
    <source>
        <dbReference type="ARBA" id="ARBA00016919"/>
    </source>
</evidence>
<evidence type="ECO:0000256" key="10">
    <source>
        <dbReference type="ARBA" id="ARBA00022909"/>
    </source>
</evidence>
<organism evidence="15 16">
    <name type="scientific">Ruminococcus albus</name>
    <dbReference type="NCBI Taxonomy" id="1264"/>
    <lineage>
        <taxon>Bacteria</taxon>
        <taxon>Bacillati</taxon>
        <taxon>Bacillota</taxon>
        <taxon>Clostridia</taxon>
        <taxon>Eubacteriales</taxon>
        <taxon>Oscillospiraceae</taxon>
        <taxon>Ruminococcus</taxon>
    </lineage>
</organism>
<dbReference type="UniPathway" id="UPA00077">
    <property type="reaction ID" value="UER00156"/>
</dbReference>
<gene>
    <name evidence="15" type="ORF">SAMN05216469_1186</name>
</gene>
<evidence type="ECO:0000259" key="14">
    <source>
        <dbReference type="PROSITE" id="PS50972"/>
    </source>
</evidence>
<evidence type="ECO:0000256" key="3">
    <source>
        <dbReference type="ARBA" id="ARBA00004763"/>
    </source>
</evidence>
<dbReference type="EMBL" id="FOAT01000018">
    <property type="protein sequence ID" value="SEL28937.1"/>
    <property type="molecule type" value="Genomic_DNA"/>
</dbReference>
<reference evidence="15 16" key="1">
    <citation type="submission" date="2016-10" db="EMBL/GenBank/DDBJ databases">
        <authorList>
            <person name="de Groot N.N."/>
        </authorList>
    </citation>
    <scope>NUCLEOTIDE SEQUENCE [LARGE SCALE GENOMIC DNA]</scope>
    <source>
        <strain evidence="15 16">KH2T6</strain>
    </source>
</reference>
<keyword evidence="8 13" id="KW-0479">Metal-binding</keyword>
<keyword evidence="9 13" id="KW-0460">Magnesium</keyword>
<evidence type="ECO:0000256" key="7">
    <source>
        <dbReference type="ARBA" id="ARBA00022679"/>
    </source>
</evidence>
<comment type="cofactor">
    <cofactor evidence="2 13">
        <name>Mg(2+)</name>
        <dbReference type="ChEBI" id="CHEBI:18420"/>
    </cofactor>
</comment>
<keyword evidence="7 13" id="KW-0808">Transferase</keyword>
<keyword evidence="10 13" id="KW-0289">Folate biosynthesis</keyword>
<dbReference type="PROSITE" id="PS00793">
    <property type="entry name" value="DHPS_2"/>
    <property type="match status" value="1"/>
</dbReference>
<dbReference type="FunFam" id="3.20.20.20:FF:000006">
    <property type="entry name" value="Dihydropteroate synthase"/>
    <property type="match status" value="1"/>
</dbReference>